<dbReference type="InterPro" id="IPR021326">
    <property type="entry name" value="DUF2931"/>
</dbReference>
<accession>A0ABW9J4Y1</accession>
<reference evidence="2 3" key="1">
    <citation type="submission" date="2024-12" db="EMBL/GenBank/DDBJ databases">
        <authorList>
            <person name="Hu S."/>
        </authorList>
    </citation>
    <scope>NUCLEOTIDE SEQUENCE [LARGE SCALE GENOMIC DNA]</scope>
    <source>
        <strain evidence="2 3">THG-T11</strain>
    </source>
</reference>
<proteinExistence type="predicted"/>
<sequence>MKLNLVNKIYIGIAIILLLSIALRVFNYKAWDRHYFFASVSAPYTHPIYLRDIYFIYPNEDDFGGGFSYSRDEVNNFNSSWGAEYYSPRVGDPLQFPKQLALQYVSYRDKKFYKDTLDLPRQTIEDIFRQAKDKNQLLNISSNKVMDEKQGLHFVVGIANDGNVIVWLRGMYFEKVLLKTKLKPKELSSEDLYYVKPLNKKEYYQKVFEYMPDTIKNLINSGVDAKANYIDTPTHYIEQNKDYWENQKKAKL</sequence>
<feature type="transmembrane region" description="Helical" evidence="1">
    <location>
        <begin position="6"/>
        <end position="26"/>
    </location>
</feature>
<evidence type="ECO:0000256" key="1">
    <source>
        <dbReference type="SAM" id="Phobius"/>
    </source>
</evidence>
<keyword evidence="3" id="KW-1185">Reference proteome</keyword>
<evidence type="ECO:0000313" key="2">
    <source>
        <dbReference type="EMBL" id="MFN0254322.1"/>
    </source>
</evidence>
<name>A0ABW9J4Y1_9SPHI</name>
<dbReference type="Pfam" id="PF11153">
    <property type="entry name" value="DUF2931"/>
    <property type="match status" value="1"/>
</dbReference>
<gene>
    <name evidence="2" type="ORF">E6A44_001980</name>
</gene>
<organism evidence="2 3">
    <name type="scientific">Pedobacter ureilyticus</name>
    <dbReference type="NCBI Taxonomy" id="1393051"/>
    <lineage>
        <taxon>Bacteria</taxon>
        <taxon>Pseudomonadati</taxon>
        <taxon>Bacteroidota</taxon>
        <taxon>Sphingobacteriia</taxon>
        <taxon>Sphingobacteriales</taxon>
        <taxon>Sphingobacteriaceae</taxon>
        <taxon>Pedobacter</taxon>
    </lineage>
</organism>
<evidence type="ECO:0000313" key="3">
    <source>
        <dbReference type="Proteomes" id="UP001517247"/>
    </source>
</evidence>
<dbReference type="Proteomes" id="UP001517247">
    <property type="component" value="Unassembled WGS sequence"/>
</dbReference>
<comment type="caution">
    <text evidence="2">The sequence shown here is derived from an EMBL/GenBank/DDBJ whole genome shotgun (WGS) entry which is preliminary data.</text>
</comment>
<keyword evidence="1" id="KW-0472">Membrane</keyword>
<keyword evidence="1" id="KW-1133">Transmembrane helix</keyword>
<dbReference type="EMBL" id="SSHJ02000001">
    <property type="protein sequence ID" value="MFN0254322.1"/>
    <property type="molecule type" value="Genomic_DNA"/>
</dbReference>
<dbReference type="RefSeq" id="WP_138721486.1">
    <property type="nucleotide sequence ID" value="NZ_SSHJ02000001.1"/>
</dbReference>
<keyword evidence="1" id="KW-0812">Transmembrane</keyword>
<protein>
    <submittedName>
        <fullName evidence="2">DUF2931 family protein</fullName>
    </submittedName>
</protein>